<organism evidence="1 2">
    <name type="scientific">Rhizobium mayense</name>
    <dbReference type="NCBI Taxonomy" id="1312184"/>
    <lineage>
        <taxon>Bacteria</taxon>
        <taxon>Pseudomonadati</taxon>
        <taxon>Pseudomonadota</taxon>
        <taxon>Alphaproteobacteria</taxon>
        <taxon>Hyphomicrobiales</taxon>
        <taxon>Rhizobiaceae</taxon>
        <taxon>Rhizobium/Agrobacterium group</taxon>
        <taxon>Rhizobium</taxon>
    </lineage>
</organism>
<keyword evidence="2" id="KW-1185">Reference proteome</keyword>
<reference evidence="1" key="1">
    <citation type="submission" date="2023-06" db="EMBL/GenBank/DDBJ databases">
        <title>Phylogenetic Diversity of Rhizobium strains.</title>
        <authorList>
            <person name="Moura F.T."/>
            <person name="Helene L.C.F."/>
            <person name="Hungria M."/>
        </authorList>
    </citation>
    <scope>NUCLEOTIDE SEQUENCE</scope>
    <source>
        <strain evidence="1">CCGE526</strain>
    </source>
</reference>
<evidence type="ECO:0000313" key="2">
    <source>
        <dbReference type="Proteomes" id="UP001172645"/>
    </source>
</evidence>
<dbReference type="RefSeq" id="WP_285870458.1">
    <property type="nucleotide sequence ID" value="NZ_JARFYM010000017.1"/>
</dbReference>
<dbReference type="EMBL" id="JARFYM010000017">
    <property type="protein sequence ID" value="MDL2401267.1"/>
    <property type="molecule type" value="Genomic_DNA"/>
</dbReference>
<accession>A0ABT7JZC2</accession>
<gene>
    <name evidence="1" type="ORF">PY649_20380</name>
</gene>
<evidence type="ECO:0000313" key="1">
    <source>
        <dbReference type="EMBL" id="MDL2401267.1"/>
    </source>
</evidence>
<dbReference type="Proteomes" id="UP001172645">
    <property type="component" value="Unassembled WGS sequence"/>
</dbReference>
<sequence>MSLADEYKDWRLENVRLIILKALAAERGGVMNDYGLSKELEAFGHRKTTDFVRNQLLWLEEEAGAVRTRVIGTAMMAELTKTGRDHVERRHQLIGVQAPGDPD</sequence>
<comment type="caution">
    <text evidence="1">The sequence shown here is derived from an EMBL/GenBank/DDBJ whole genome shotgun (WGS) entry which is preliminary data.</text>
</comment>
<name>A0ABT7JZC2_9HYPH</name>
<evidence type="ECO:0008006" key="3">
    <source>
        <dbReference type="Google" id="ProtNLM"/>
    </source>
</evidence>
<protein>
    <recommendedName>
        <fullName evidence="3">ArsR family transcriptional regulator</fullName>
    </recommendedName>
</protein>
<proteinExistence type="predicted"/>